<feature type="transmembrane region" description="Helical" evidence="5">
    <location>
        <begin position="367"/>
        <end position="387"/>
    </location>
</feature>
<dbReference type="InterPro" id="IPR051533">
    <property type="entry name" value="WaaL-like"/>
</dbReference>
<protein>
    <recommendedName>
        <fullName evidence="6">O-antigen ligase-related domain-containing protein</fullName>
    </recommendedName>
</protein>
<evidence type="ECO:0000256" key="5">
    <source>
        <dbReference type="SAM" id="Phobius"/>
    </source>
</evidence>
<dbReference type="PANTHER" id="PTHR37422:SF13">
    <property type="entry name" value="LIPOPOLYSACCHARIDE BIOSYNTHESIS PROTEIN PA4999-RELATED"/>
    <property type="match status" value="1"/>
</dbReference>
<evidence type="ECO:0000259" key="6">
    <source>
        <dbReference type="Pfam" id="PF04932"/>
    </source>
</evidence>
<proteinExistence type="predicted"/>
<feature type="transmembrane region" description="Helical" evidence="5">
    <location>
        <begin position="28"/>
        <end position="60"/>
    </location>
</feature>
<evidence type="ECO:0000313" key="7">
    <source>
        <dbReference type="EMBL" id="CAA0085576.1"/>
    </source>
</evidence>
<evidence type="ECO:0000313" key="8">
    <source>
        <dbReference type="Proteomes" id="UP000434580"/>
    </source>
</evidence>
<feature type="transmembrane region" description="Helical" evidence="5">
    <location>
        <begin position="115"/>
        <end position="136"/>
    </location>
</feature>
<feature type="transmembrane region" description="Helical" evidence="5">
    <location>
        <begin position="211"/>
        <end position="229"/>
    </location>
</feature>
<keyword evidence="2 5" id="KW-0812">Transmembrane</keyword>
<evidence type="ECO:0000256" key="3">
    <source>
        <dbReference type="ARBA" id="ARBA00022989"/>
    </source>
</evidence>
<dbReference type="AlphaFoldDB" id="A0A5S9N6T0"/>
<evidence type="ECO:0000256" key="1">
    <source>
        <dbReference type="ARBA" id="ARBA00004141"/>
    </source>
</evidence>
<feature type="domain" description="O-antigen ligase-related" evidence="6">
    <location>
        <begin position="226"/>
        <end position="375"/>
    </location>
</feature>
<accession>A0A5S9N6T0</accession>
<keyword evidence="3 5" id="KW-1133">Transmembrane helix</keyword>
<dbReference type="GO" id="GO:0016020">
    <property type="term" value="C:membrane"/>
    <property type="evidence" value="ECO:0007669"/>
    <property type="project" value="UniProtKB-SubCell"/>
</dbReference>
<reference evidence="7 8" key="1">
    <citation type="submission" date="2019-11" db="EMBL/GenBank/DDBJ databases">
        <authorList>
            <person name="Holert J."/>
        </authorList>
    </citation>
    <scope>NUCLEOTIDE SEQUENCE [LARGE SCALE GENOMIC DNA]</scope>
    <source>
        <strain evidence="7">BC5_2</strain>
    </source>
</reference>
<feature type="transmembrane region" description="Helical" evidence="5">
    <location>
        <begin position="261"/>
        <end position="279"/>
    </location>
</feature>
<dbReference type="Pfam" id="PF04932">
    <property type="entry name" value="Wzy_C"/>
    <property type="match status" value="1"/>
</dbReference>
<evidence type="ECO:0000256" key="4">
    <source>
        <dbReference type="ARBA" id="ARBA00023136"/>
    </source>
</evidence>
<feature type="transmembrane region" description="Helical" evidence="5">
    <location>
        <begin position="81"/>
        <end position="103"/>
    </location>
</feature>
<dbReference type="EMBL" id="CACSII010000001">
    <property type="protein sequence ID" value="CAA0085576.1"/>
    <property type="molecule type" value="Genomic_DNA"/>
</dbReference>
<keyword evidence="4 5" id="KW-0472">Membrane</keyword>
<comment type="subcellular location">
    <subcellularLocation>
        <location evidence="1">Membrane</location>
        <topology evidence="1">Multi-pass membrane protein</topology>
    </subcellularLocation>
</comment>
<evidence type="ECO:0000256" key="2">
    <source>
        <dbReference type="ARBA" id="ARBA00022692"/>
    </source>
</evidence>
<dbReference type="InterPro" id="IPR007016">
    <property type="entry name" value="O-antigen_ligase-rel_domated"/>
</dbReference>
<name>A0A5S9N6T0_9GAMM</name>
<gene>
    <name evidence="7" type="ORF">DPBNPPHM_00892</name>
</gene>
<dbReference type="Proteomes" id="UP000434580">
    <property type="component" value="Unassembled WGS sequence"/>
</dbReference>
<organism evidence="7 8">
    <name type="scientific">BD1-7 clade bacterium</name>
    <dbReference type="NCBI Taxonomy" id="2029982"/>
    <lineage>
        <taxon>Bacteria</taxon>
        <taxon>Pseudomonadati</taxon>
        <taxon>Pseudomonadota</taxon>
        <taxon>Gammaproteobacteria</taxon>
        <taxon>Cellvibrionales</taxon>
        <taxon>Spongiibacteraceae</taxon>
        <taxon>BD1-7 clade</taxon>
    </lineage>
</organism>
<sequence length="457" mass="50399">MTVMINDTANNPDIPNSHDTATHPNLRVALLAFMAGLPFSFGSIQVILYYWAFMLVFTIVGMWRLRYSPGLIQSLLRAHPWLGWVLVGWVVSMSISLANVFIFANPGGRQTFAAIARYLYDIVLLGFVGVVARLIWVRALSLTATFLALAIGLLLMVFFHIYVYQSHQITSDMWFSTPPLGPHIRDQGNLACAVIAALSAIVLVRLRLAGWQMVALGVLLMVAWSFLFWTGGRMGLAASALTVVILTGWRLWSVRSEIMNTILRASIVLVVIPMGFALGEQFSVYEWNGVGRTIALTEQVSTDAVDAAPVASLNKITTGRATMWQMSINAMLEKPLFGLGPFGYFFIPERTYDDQPHNFVVQFLVEWGFIGTALMLILMAACGWQALRVLSSRIRAGDESYVIGCAVVLVLTIHGLTGGTYFKIQPITCVALGYAALVAWALRKPDKVLGEDPVDDR</sequence>
<feature type="transmembrane region" description="Helical" evidence="5">
    <location>
        <begin position="143"/>
        <end position="164"/>
    </location>
</feature>
<dbReference type="PANTHER" id="PTHR37422">
    <property type="entry name" value="TEICHURONIC ACID BIOSYNTHESIS PROTEIN TUAE"/>
    <property type="match status" value="1"/>
</dbReference>
<feature type="transmembrane region" description="Helical" evidence="5">
    <location>
        <begin position="235"/>
        <end position="252"/>
    </location>
</feature>
<feature type="transmembrane region" description="Helical" evidence="5">
    <location>
        <begin position="399"/>
        <end position="418"/>
    </location>
</feature>